<evidence type="ECO:0000259" key="8">
    <source>
        <dbReference type="Pfam" id="PF00884"/>
    </source>
</evidence>
<evidence type="ECO:0000256" key="5">
    <source>
        <dbReference type="ARBA" id="ARBA00023136"/>
    </source>
</evidence>
<dbReference type="CDD" id="cd16015">
    <property type="entry name" value="LTA_synthase"/>
    <property type="match status" value="1"/>
</dbReference>
<name>A0A840ZGL5_9HYPH</name>
<evidence type="ECO:0000256" key="2">
    <source>
        <dbReference type="ARBA" id="ARBA00022475"/>
    </source>
</evidence>
<dbReference type="Proteomes" id="UP000583454">
    <property type="component" value="Unassembled WGS sequence"/>
</dbReference>
<keyword evidence="2" id="KW-1003">Cell membrane</keyword>
<keyword evidence="5 6" id="KW-0472">Membrane</keyword>
<keyword evidence="4 6" id="KW-1133">Transmembrane helix</keyword>
<dbReference type="PANTHER" id="PTHR47371">
    <property type="entry name" value="LIPOTEICHOIC ACID SYNTHASE"/>
    <property type="match status" value="1"/>
</dbReference>
<feature type="transmembrane region" description="Helical" evidence="6">
    <location>
        <begin position="55"/>
        <end position="74"/>
    </location>
</feature>
<dbReference type="InterPro" id="IPR000917">
    <property type="entry name" value="Sulfatase_N"/>
</dbReference>
<dbReference type="SUPFAM" id="SSF53649">
    <property type="entry name" value="Alkaline phosphatase-like"/>
    <property type="match status" value="1"/>
</dbReference>
<feature type="signal peptide" evidence="7">
    <location>
        <begin position="1"/>
        <end position="22"/>
    </location>
</feature>
<dbReference type="GO" id="GO:0005886">
    <property type="term" value="C:plasma membrane"/>
    <property type="evidence" value="ECO:0007669"/>
    <property type="project" value="UniProtKB-SubCell"/>
</dbReference>
<evidence type="ECO:0000256" key="1">
    <source>
        <dbReference type="ARBA" id="ARBA00004651"/>
    </source>
</evidence>
<evidence type="ECO:0000256" key="4">
    <source>
        <dbReference type="ARBA" id="ARBA00022989"/>
    </source>
</evidence>
<keyword evidence="7" id="KW-0732">Signal</keyword>
<keyword evidence="3 6" id="KW-0812">Transmembrane</keyword>
<protein>
    <recommendedName>
        <fullName evidence="8">Sulfatase N-terminal domain-containing protein</fullName>
    </recommendedName>
</protein>
<feature type="transmembrane region" description="Helical" evidence="6">
    <location>
        <begin position="143"/>
        <end position="161"/>
    </location>
</feature>
<dbReference type="Pfam" id="PF00884">
    <property type="entry name" value="Sulfatase"/>
    <property type="match status" value="1"/>
</dbReference>
<evidence type="ECO:0000256" key="3">
    <source>
        <dbReference type="ARBA" id="ARBA00022692"/>
    </source>
</evidence>
<dbReference type="PANTHER" id="PTHR47371:SF3">
    <property type="entry name" value="PHOSPHOGLYCEROL TRANSFERASE I"/>
    <property type="match status" value="1"/>
</dbReference>
<comment type="subcellular location">
    <subcellularLocation>
        <location evidence="1">Cell membrane</location>
        <topology evidence="1">Multi-pass membrane protein</topology>
    </subcellularLocation>
</comment>
<dbReference type="RefSeq" id="WP_183568193.1">
    <property type="nucleotide sequence ID" value="NZ_JACHOP010000005.1"/>
</dbReference>
<proteinExistence type="predicted"/>
<evidence type="ECO:0000256" key="7">
    <source>
        <dbReference type="SAM" id="SignalP"/>
    </source>
</evidence>
<comment type="caution">
    <text evidence="9">The sequence shown here is derived from an EMBL/GenBank/DDBJ whole genome shotgun (WGS) entry which is preliminary data.</text>
</comment>
<dbReference type="Gene3D" id="3.40.720.10">
    <property type="entry name" value="Alkaline Phosphatase, subunit A"/>
    <property type="match status" value="1"/>
</dbReference>
<accession>A0A840ZGL5</accession>
<dbReference type="EMBL" id="JACHOP010000005">
    <property type="protein sequence ID" value="MBB5757142.1"/>
    <property type="molecule type" value="Genomic_DNA"/>
</dbReference>
<keyword evidence="10" id="KW-1185">Reference proteome</keyword>
<gene>
    <name evidence="9" type="ORF">HNR00_001850</name>
</gene>
<organism evidence="9 10">
    <name type="scientific">Methylorubrum rhodinum</name>
    <dbReference type="NCBI Taxonomy" id="29428"/>
    <lineage>
        <taxon>Bacteria</taxon>
        <taxon>Pseudomonadati</taxon>
        <taxon>Pseudomonadota</taxon>
        <taxon>Alphaproteobacteria</taxon>
        <taxon>Hyphomicrobiales</taxon>
        <taxon>Methylobacteriaceae</taxon>
        <taxon>Methylorubrum</taxon>
    </lineage>
</organism>
<reference evidence="9 10" key="1">
    <citation type="submission" date="2020-08" db="EMBL/GenBank/DDBJ databases">
        <title>Genomic Encyclopedia of Type Strains, Phase IV (KMG-IV): sequencing the most valuable type-strain genomes for metagenomic binning, comparative biology and taxonomic classification.</title>
        <authorList>
            <person name="Goeker M."/>
        </authorList>
    </citation>
    <scope>NUCLEOTIDE SEQUENCE [LARGE SCALE GENOMIC DNA]</scope>
    <source>
        <strain evidence="9 10">DSM 2163</strain>
    </source>
</reference>
<sequence>MAPATLLVPLAIALAASFAVEAATGARRPSPRPADLAVRALGYALVTAFWFQFSWRPWLAAASCLLTVAILAGVDRLKRRVIGEPPVFSDLALLAQVPRHPDLYYTRSPADPRVAVPLLLGLAVIAAWYALEPTALPDGIAAALAAVAALPLGLAAVVALLRTPPGRAGVRRLFPRPDLATDVARFGILATMMGYALRRRDETFEPAPSPPVLPPGAPDDEVIVVVQLESFLDPTRLGGAPLPVMARIRAEAAQYGRLAVPAHGAYTMRTEHAVLTGREPESLGFGRYDPYLARGGDEPTSLARLARTKSFATIFVHPFHRDFFDRARVFGRLGFDRLVMEEDFSGARRVGPYVADEAVAERILAEVADGAPRFVFAVTMENHGPWKPGRLPGVEAGLAQYGRHAAGTGRAVERLIDGLKGRRATLCVFGDHAPSLPECRPRPEGPVATDYAVFRFSAPAERAPRRVDLTAAQLGCLLRDALASNRPGLKGQA</sequence>
<dbReference type="InterPro" id="IPR017850">
    <property type="entry name" value="Alkaline_phosphatase_core_sf"/>
</dbReference>
<feature type="chain" id="PRO_5032532995" description="Sulfatase N-terminal domain-containing protein" evidence="7">
    <location>
        <begin position="23"/>
        <end position="493"/>
    </location>
</feature>
<feature type="transmembrane region" description="Helical" evidence="6">
    <location>
        <begin position="114"/>
        <end position="131"/>
    </location>
</feature>
<feature type="domain" description="Sulfatase N-terminal" evidence="8">
    <location>
        <begin position="223"/>
        <end position="438"/>
    </location>
</feature>
<evidence type="ECO:0000313" key="9">
    <source>
        <dbReference type="EMBL" id="MBB5757142.1"/>
    </source>
</evidence>
<dbReference type="AlphaFoldDB" id="A0A840ZGL5"/>
<evidence type="ECO:0000256" key="6">
    <source>
        <dbReference type="SAM" id="Phobius"/>
    </source>
</evidence>
<evidence type="ECO:0000313" key="10">
    <source>
        <dbReference type="Proteomes" id="UP000583454"/>
    </source>
</evidence>
<dbReference type="InterPro" id="IPR050448">
    <property type="entry name" value="OpgB/LTA_synthase_biosynth"/>
</dbReference>